<dbReference type="EMBL" id="FONY01000110">
    <property type="protein sequence ID" value="SFF64663.1"/>
    <property type="molecule type" value="Genomic_DNA"/>
</dbReference>
<protein>
    <submittedName>
        <fullName evidence="1">Uncharacterized protein</fullName>
    </submittedName>
</protein>
<reference evidence="1 2" key="1">
    <citation type="submission" date="2016-10" db="EMBL/GenBank/DDBJ databases">
        <authorList>
            <person name="de Groot N.N."/>
        </authorList>
    </citation>
    <scope>NUCLEOTIDE SEQUENCE [LARGE SCALE GENOMIC DNA]</scope>
    <source>
        <strain>GEY</strain>
        <strain evidence="2">DSM 9560</strain>
    </source>
</reference>
<evidence type="ECO:0000313" key="1">
    <source>
        <dbReference type="EMBL" id="SFF64663.1"/>
    </source>
</evidence>
<evidence type="ECO:0000313" key="2">
    <source>
        <dbReference type="Proteomes" id="UP000199513"/>
    </source>
</evidence>
<dbReference type="RefSeq" id="WP_091549651.1">
    <property type="nucleotide sequence ID" value="NZ_FONY01000110.1"/>
</dbReference>
<dbReference type="Proteomes" id="UP000199513">
    <property type="component" value="Unassembled WGS sequence"/>
</dbReference>
<name>A0A1I2KDV6_9BACT</name>
<accession>A0A1I2KDV6</accession>
<proteinExistence type="predicted"/>
<gene>
    <name evidence="1" type="ORF">SAMN04488541_11102</name>
</gene>
<dbReference type="AlphaFoldDB" id="A0A1I2KDV6"/>
<sequence>MKSKLKKIGIAIFILMLTNINFVKEQEVKAQTGGCVCYFSVAYGCSTGGSTCCLMCDGGAPVVKPKY</sequence>
<organism evidence="1 2">
    <name type="scientific">Thermoflexibacter ruber</name>
    <dbReference type="NCBI Taxonomy" id="1003"/>
    <lineage>
        <taxon>Bacteria</taxon>
        <taxon>Pseudomonadati</taxon>
        <taxon>Bacteroidota</taxon>
        <taxon>Cytophagia</taxon>
        <taxon>Cytophagales</taxon>
        <taxon>Thermoflexibacteraceae</taxon>
        <taxon>Thermoflexibacter</taxon>
    </lineage>
</organism>
<keyword evidence="2" id="KW-1185">Reference proteome</keyword>